<gene>
    <name evidence="1" type="ORF">AXG93_4620s1150</name>
</gene>
<dbReference type="Proteomes" id="UP000077202">
    <property type="component" value="Unassembled WGS sequence"/>
</dbReference>
<protein>
    <submittedName>
        <fullName evidence="1">Uncharacterized protein</fullName>
    </submittedName>
</protein>
<sequence>MKHLNVAANIVCPSPVAPAQDQKSSSEAWVAKSRERISSVDVGRESKCCRAHEQSRRAALCLLGAVSLSVVKCDDASAFSPGFSGMKDWLKGQKQKTSQFLLTPIDASRDRLKTALLLLSEGDLSKEGIEEAGRLVKVASRDCMPAEDGSIIGFQSRTGVEVCTFRLVLKNASSLLADTDPVKVKAEEDLQALIRSFVILDGLLATDSTGESVDRDSLTGALKETSLALEQFDAGCGISDLDIVFDR</sequence>
<name>A0A176VY70_MARPO</name>
<reference evidence="1" key="1">
    <citation type="submission" date="2016-03" db="EMBL/GenBank/DDBJ databases">
        <title>Mechanisms controlling the formation of the plant cell surface in tip-growing cells are functionally conserved among land plants.</title>
        <authorList>
            <person name="Honkanen S."/>
            <person name="Jones V.A."/>
            <person name="Morieri G."/>
            <person name="Champion C."/>
            <person name="Hetherington A.J."/>
            <person name="Kelly S."/>
            <person name="Saint-Marcoux D."/>
            <person name="Proust H."/>
            <person name="Prescott H."/>
            <person name="Dolan L."/>
        </authorList>
    </citation>
    <scope>NUCLEOTIDE SEQUENCE [LARGE SCALE GENOMIC DNA]</scope>
    <source>
        <tissue evidence="1">Whole gametophyte</tissue>
    </source>
</reference>
<keyword evidence="2" id="KW-1185">Reference proteome</keyword>
<dbReference type="PANTHER" id="PTHR36398:SF1">
    <property type="entry name" value="PLASMA MEMBRANE FUSION PROTEIN"/>
    <property type="match status" value="1"/>
</dbReference>
<dbReference type="AlphaFoldDB" id="A0A176VY70"/>
<evidence type="ECO:0000313" key="1">
    <source>
        <dbReference type="EMBL" id="OAE25301.1"/>
    </source>
</evidence>
<organism evidence="1 2">
    <name type="scientific">Marchantia polymorpha subsp. ruderalis</name>
    <dbReference type="NCBI Taxonomy" id="1480154"/>
    <lineage>
        <taxon>Eukaryota</taxon>
        <taxon>Viridiplantae</taxon>
        <taxon>Streptophyta</taxon>
        <taxon>Embryophyta</taxon>
        <taxon>Marchantiophyta</taxon>
        <taxon>Marchantiopsida</taxon>
        <taxon>Marchantiidae</taxon>
        <taxon>Marchantiales</taxon>
        <taxon>Marchantiaceae</taxon>
        <taxon>Marchantia</taxon>
    </lineage>
</organism>
<accession>A0A176VY70</accession>
<comment type="caution">
    <text evidence="1">The sequence shown here is derived from an EMBL/GenBank/DDBJ whole genome shotgun (WGS) entry which is preliminary data.</text>
</comment>
<dbReference type="PANTHER" id="PTHR36398">
    <property type="entry name" value="PLASMA MEMBRANE FUSION PROTEIN"/>
    <property type="match status" value="1"/>
</dbReference>
<proteinExistence type="predicted"/>
<dbReference type="GO" id="GO:0009507">
    <property type="term" value="C:chloroplast"/>
    <property type="evidence" value="ECO:0007669"/>
    <property type="project" value="TreeGrafter"/>
</dbReference>
<dbReference type="EMBL" id="LVLJ01002341">
    <property type="protein sequence ID" value="OAE25301.1"/>
    <property type="molecule type" value="Genomic_DNA"/>
</dbReference>
<evidence type="ECO:0000313" key="2">
    <source>
        <dbReference type="Proteomes" id="UP000077202"/>
    </source>
</evidence>